<dbReference type="Pfam" id="PF00931">
    <property type="entry name" value="NB-ARC"/>
    <property type="match status" value="1"/>
</dbReference>
<dbReference type="InterPro" id="IPR001387">
    <property type="entry name" value="Cro/C1-type_HTH"/>
</dbReference>
<dbReference type="Gene3D" id="1.10.260.40">
    <property type="entry name" value="lambda repressor-like DNA-binding domains"/>
    <property type="match status" value="1"/>
</dbReference>
<dbReference type="SUPFAM" id="SSF47413">
    <property type="entry name" value="lambda repressor-like DNA-binding domains"/>
    <property type="match status" value="1"/>
</dbReference>
<dbReference type="InterPro" id="IPR010982">
    <property type="entry name" value="Lambda_DNA-bd_dom_sf"/>
</dbReference>
<dbReference type="InterPro" id="IPR002182">
    <property type="entry name" value="NB-ARC"/>
</dbReference>
<dbReference type="PROSITE" id="PS50943">
    <property type="entry name" value="HTH_CROC1"/>
    <property type="match status" value="1"/>
</dbReference>
<feature type="repeat" description="TPR" evidence="1">
    <location>
        <begin position="655"/>
        <end position="688"/>
    </location>
</feature>
<dbReference type="GO" id="GO:0003677">
    <property type="term" value="F:DNA binding"/>
    <property type="evidence" value="ECO:0007669"/>
    <property type="project" value="InterPro"/>
</dbReference>
<evidence type="ECO:0000259" key="2">
    <source>
        <dbReference type="PROSITE" id="PS50943"/>
    </source>
</evidence>
<dbReference type="InterPro" id="IPR019734">
    <property type="entry name" value="TPR_rpt"/>
</dbReference>
<dbReference type="SMART" id="SM00028">
    <property type="entry name" value="TPR"/>
    <property type="match status" value="7"/>
</dbReference>
<dbReference type="Pfam" id="PF13424">
    <property type="entry name" value="TPR_12"/>
    <property type="match status" value="2"/>
</dbReference>
<dbReference type="EMBL" id="LQMT02000005">
    <property type="protein sequence ID" value="ONF74447.1"/>
    <property type="molecule type" value="Genomic_DNA"/>
</dbReference>
<dbReference type="Proteomes" id="UP000076660">
    <property type="component" value="Unassembled WGS sequence"/>
</dbReference>
<keyword evidence="1" id="KW-0802">TPR repeat</keyword>
<name>A0A1W2M313_9PSEU</name>
<feature type="domain" description="HTH cro/C1-type" evidence="2">
    <location>
        <begin position="13"/>
        <end position="64"/>
    </location>
</feature>
<organism evidence="3 4">
    <name type="scientific">Amycolatopsis keratiniphila subsp. keratiniphila</name>
    <dbReference type="NCBI Taxonomy" id="227715"/>
    <lineage>
        <taxon>Bacteria</taxon>
        <taxon>Bacillati</taxon>
        <taxon>Actinomycetota</taxon>
        <taxon>Actinomycetes</taxon>
        <taxon>Pseudonocardiales</taxon>
        <taxon>Pseudonocardiaceae</taxon>
        <taxon>Amycolatopsis</taxon>
        <taxon>Amycolatopsis japonica group</taxon>
    </lineage>
</organism>
<comment type="caution">
    <text evidence="3">The sequence shown here is derived from an EMBL/GenBank/DDBJ whole genome shotgun (WGS) entry which is preliminary data.</text>
</comment>
<dbReference type="Pfam" id="PF13176">
    <property type="entry name" value="TPR_7"/>
    <property type="match status" value="1"/>
</dbReference>
<evidence type="ECO:0000256" key="1">
    <source>
        <dbReference type="PROSITE-ProRule" id="PRU00339"/>
    </source>
</evidence>
<dbReference type="PANTHER" id="PTHR10098:SF108">
    <property type="entry name" value="TETRATRICOPEPTIDE REPEAT PROTEIN 28"/>
    <property type="match status" value="1"/>
</dbReference>
<dbReference type="Gene3D" id="1.25.40.10">
    <property type="entry name" value="Tetratricopeptide repeat domain"/>
    <property type="match status" value="2"/>
</dbReference>
<dbReference type="InterPro" id="IPR027417">
    <property type="entry name" value="P-loop_NTPase"/>
</dbReference>
<gene>
    <name evidence="3" type="ORF">AVR91_0203980</name>
</gene>
<dbReference type="OrthoDB" id="7628974at2"/>
<evidence type="ECO:0000313" key="4">
    <source>
        <dbReference type="Proteomes" id="UP000076660"/>
    </source>
</evidence>
<dbReference type="PRINTS" id="PR00364">
    <property type="entry name" value="DISEASERSIST"/>
</dbReference>
<dbReference type="AlphaFoldDB" id="A0A1W2M313"/>
<dbReference type="SMART" id="SM00530">
    <property type="entry name" value="HTH_XRE"/>
    <property type="match status" value="1"/>
</dbReference>
<sequence length="815" mass="86840">MDRGASSLLGESRRDAGLTQEELAERTGLTVRSISNIERGRVARPRRHSVEALALGLGLQGEQASRFVRHYCPDAVSPARTPVVSAPAQLPSGITSFIGRQREIDALDAIRGERAGAGVVVAVLEGMAGVGKTSLAVQWAQRVKQEFPDGQLFANLRGYGPGAPADPGEVLRSFLRALGVPVADVPADLDDRAASLRSVLAGRSVLIVLDNARSADQVRPLLPGHAGCAVVVTSRAALHGLTISADAHRVPVPLLTEQESFSLLDRLAGNGRRFADRTALADMVSGCGGLPLALRIVGERLAHHRNLANVASSMRSAGDRLAALTTEEKTTSLPSVLSWSYDALPGDVASGLRLLGLHPGPHWDIAAAAALLGTDPPETGRLLDALIDSHLLLAHRTDGRFEFHDLVRDYARGRAEEEPAQRRSAARRRLAEHYVAWAADAAASMGAGDPNRRPLLTPIAENVHFTGAEDAATWLAAELPTLIAIAEQSSADGDTYARDLSTVLWQVLRVHGHYGALRTLHRLALAEAQRAGDAIGIQQALVDLASICARLGHFDEAVTHLTRCLDVDGSPVVTGRALNILGTVYGQLGRYTDAADHLSRAVAVSRETGDRLNEGRALSNLGFVHERRGDLGSALDCYRQCLTNAQSIGDRLSEAIALHNLGDVYRALGRWTEARDHLDRSLTVSRAEGHREAEGYALAYLGLVHLRQGDAATARLHQEAALEIAVATGIQPLETLVHNGLADSALACGDRQAALAHYTRAAGLARLTSEPHEEARALTGIAAAHDEVGAPDKARPYRERAQSLYEAMGIAMVPS</sequence>
<dbReference type="InterPro" id="IPR011990">
    <property type="entry name" value="TPR-like_helical_dom_sf"/>
</dbReference>
<accession>A0A1W2M313</accession>
<dbReference type="Pfam" id="PF13560">
    <property type="entry name" value="HTH_31"/>
    <property type="match status" value="1"/>
</dbReference>
<dbReference type="SUPFAM" id="SSF48452">
    <property type="entry name" value="TPR-like"/>
    <property type="match status" value="2"/>
</dbReference>
<protein>
    <recommendedName>
        <fullName evidence="2">HTH cro/C1-type domain-containing protein</fullName>
    </recommendedName>
</protein>
<feature type="repeat" description="TPR" evidence="1">
    <location>
        <begin position="575"/>
        <end position="608"/>
    </location>
</feature>
<dbReference type="RefSeq" id="WP_063270892.1">
    <property type="nucleotide sequence ID" value="NZ_LQMT02000005.1"/>
</dbReference>
<dbReference type="PROSITE" id="PS50005">
    <property type="entry name" value="TPR"/>
    <property type="match status" value="2"/>
</dbReference>
<dbReference type="GO" id="GO:0043531">
    <property type="term" value="F:ADP binding"/>
    <property type="evidence" value="ECO:0007669"/>
    <property type="project" value="InterPro"/>
</dbReference>
<dbReference type="PANTHER" id="PTHR10098">
    <property type="entry name" value="RAPSYN-RELATED"/>
    <property type="match status" value="1"/>
</dbReference>
<reference evidence="3 4" key="1">
    <citation type="submission" date="2016-12" db="EMBL/GenBank/DDBJ databases">
        <title>Amycolatopsis keratiniphila subsp. keratiniphila genome sequencing and assembly.</title>
        <authorList>
            <person name="Mayilraj S."/>
            <person name="Kaur N."/>
        </authorList>
    </citation>
    <scope>NUCLEOTIDE SEQUENCE [LARGE SCALE GENOMIC DNA]</scope>
    <source>
        <strain evidence="3 4">DSM 44409</strain>
    </source>
</reference>
<dbReference type="SUPFAM" id="SSF52540">
    <property type="entry name" value="P-loop containing nucleoside triphosphate hydrolases"/>
    <property type="match status" value="1"/>
</dbReference>
<dbReference type="Gene3D" id="3.40.50.300">
    <property type="entry name" value="P-loop containing nucleotide triphosphate hydrolases"/>
    <property type="match status" value="1"/>
</dbReference>
<proteinExistence type="predicted"/>
<dbReference type="CDD" id="cd00093">
    <property type="entry name" value="HTH_XRE"/>
    <property type="match status" value="1"/>
</dbReference>
<evidence type="ECO:0000313" key="3">
    <source>
        <dbReference type="EMBL" id="ONF74447.1"/>
    </source>
</evidence>